<dbReference type="Gene3D" id="3.40.50.300">
    <property type="entry name" value="P-loop containing nucleotide triphosphate hydrolases"/>
    <property type="match status" value="1"/>
</dbReference>
<dbReference type="PROSITE" id="PS51417">
    <property type="entry name" value="ARF"/>
    <property type="match status" value="1"/>
</dbReference>
<dbReference type="InterPro" id="IPR024156">
    <property type="entry name" value="Small_GTPase_ARF"/>
</dbReference>
<dbReference type="InterPro" id="IPR027417">
    <property type="entry name" value="P-loop_NTPase"/>
</dbReference>
<keyword evidence="7" id="KW-0653">Protein transport</keyword>
<dbReference type="InterPro" id="IPR006689">
    <property type="entry name" value="Small_GTPase_ARF/SAR"/>
</dbReference>
<evidence type="ECO:0000256" key="11">
    <source>
        <dbReference type="PIRSR" id="PIRSR606689-1"/>
    </source>
</evidence>
<protein>
    <recommendedName>
        <fullName evidence="15">ADP-ribosylation factor-like protein 4C</fullName>
    </recommendedName>
</protein>
<dbReference type="GO" id="GO:0005525">
    <property type="term" value="F:GTP binding"/>
    <property type="evidence" value="ECO:0007669"/>
    <property type="project" value="UniProtKB-KW"/>
</dbReference>
<evidence type="ECO:0000256" key="9">
    <source>
        <dbReference type="ARBA" id="ARBA00023134"/>
    </source>
</evidence>
<keyword evidence="14" id="KW-1185">Reference proteome</keyword>
<evidence type="ECO:0000256" key="8">
    <source>
        <dbReference type="ARBA" id="ARBA00023034"/>
    </source>
</evidence>
<comment type="subcellular location">
    <subcellularLocation>
        <location evidence="1">Golgi apparatus</location>
    </subcellularLocation>
</comment>
<evidence type="ECO:0000256" key="5">
    <source>
        <dbReference type="ARBA" id="ARBA00022741"/>
    </source>
</evidence>
<name>A0A8C8FMI6_ONCTS</name>
<dbReference type="SMART" id="SM00177">
    <property type="entry name" value="ARF"/>
    <property type="match status" value="1"/>
</dbReference>
<keyword evidence="5 11" id="KW-0547">Nucleotide-binding</keyword>
<keyword evidence="8" id="KW-0333">Golgi apparatus</keyword>
<reference evidence="13" key="1">
    <citation type="submission" date="2025-08" db="UniProtKB">
        <authorList>
            <consortium name="Ensembl"/>
        </authorList>
    </citation>
    <scope>IDENTIFICATION</scope>
</reference>
<sequence length="179" mass="20694">MINCCSRALSIVLEWFLRVYWKNLDLLTYPCVTRPPNARILHQCERTNCHFWDVGGQEKLRPLWKSYSRCTDGIIYVVDSVDVDRLEEAKTELHKVTKFAENQGTPLLVIANKQDLPKSLPVADIEKQLALHELTLFTTYHVQPCCAIIGDGLHEGMDKLYEMILKRRRSLKIITTHVS</sequence>
<dbReference type="PRINTS" id="PR00328">
    <property type="entry name" value="SAR1GTPBP"/>
</dbReference>
<evidence type="ECO:0000256" key="10">
    <source>
        <dbReference type="ARBA" id="ARBA00023288"/>
    </source>
</evidence>
<dbReference type="SUPFAM" id="SSF52540">
    <property type="entry name" value="P-loop containing nucleoside triphosphate hydrolases"/>
    <property type="match status" value="1"/>
</dbReference>
<feature type="binding site" evidence="11">
    <location>
        <begin position="112"/>
        <end position="115"/>
    </location>
    <ligand>
        <name>GTP</name>
        <dbReference type="ChEBI" id="CHEBI:37565"/>
    </ligand>
</feature>
<evidence type="ECO:0000256" key="4">
    <source>
        <dbReference type="ARBA" id="ARBA00022707"/>
    </source>
</evidence>
<dbReference type="InterPro" id="IPR005225">
    <property type="entry name" value="Small_GTP-bd"/>
</dbReference>
<evidence type="ECO:0000313" key="14">
    <source>
        <dbReference type="Proteomes" id="UP000694402"/>
    </source>
</evidence>
<evidence type="ECO:0000256" key="6">
    <source>
        <dbReference type="ARBA" id="ARBA00022892"/>
    </source>
</evidence>
<dbReference type="GO" id="GO:0015031">
    <property type="term" value="P:protein transport"/>
    <property type="evidence" value="ECO:0007669"/>
    <property type="project" value="UniProtKB-KW"/>
</dbReference>
<dbReference type="GO" id="GO:0016192">
    <property type="term" value="P:vesicle-mediated transport"/>
    <property type="evidence" value="ECO:0007669"/>
    <property type="project" value="UniProtKB-KW"/>
</dbReference>
<dbReference type="GO" id="GO:0005794">
    <property type="term" value="C:Golgi apparatus"/>
    <property type="evidence" value="ECO:0007669"/>
    <property type="project" value="UniProtKB-SubCell"/>
</dbReference>
<keyword evidence="4" id="KW-0519">Myristate</keyword>
<evidence type="ECO:0000256" key="12">
    <source>
        <dbReference type="RuleBase" id="RU003925"/>
    </source>
</evidence>
<organism evidence="13 14">
    <name type="scientific">Oncorhynchus tshawytscha</name>
    <name type="common">Chinook salmon</name>
    <name type="synonym">Salmo tshawytscha</name>
    <dbReference type="NCBI Taxonomy" id="74940"/>
    <lineage>
        <taxon>Eukaryota</taxon>
        <taxon>Metazoa</taxon>
        <taxon>Chordata</taxon>
        <taxon>Craniata</taxon>
        <taxon>Vertebrata</taxon>
        <taxon>Euteleostomi</taxon>
        <taxon>Actinopterygii</taxon>
        <taxon>Neopterygii</taxon>
        <taxon>Teleostei</taxon>
        <taxon>Protacanthopterygii</taxon>
        <taxon>Salmoniformes</taxon>
        <taxon>Salmonidae</taxon>
        <taxon>Salmoninae</taxon>
        <taxon>Oncorhynchus</taxon>
    </lineage>
</organism>
<proteinExistence type="inferred from homology"/>
<dbReference type="Ensembl" id="ENSOTST00005039344.2">
    <property type="protein sequence ID" value="ENSOTSP00005036229.2"/>
    <property type="gene ID" value="ENSOTSG00005017066.2"/>
</dbReference>
<dbReference type="NCBIfam" id="TIGR00231">
    <property type="entry name" value="small_GTP"/>
    <property type="match status" value="1"/>
</dbReference>
<dbReference type="Proteomes" id="UP000694402">
    <property type="component" value="Unassembled WGS sequence"/>
</dbReference>
<keyword evidence="10" id="KW-0449">Lipoprotein</keyword>
<dbReference type="PANTHER" id="PTHR11711">
    <property type="entry name" value="ADP RIBOSYLATION FACTOR-RELATED"/>
    <property type="match status" value="1"/>
</dbReference>
<dbReference type="FunFam" id="3.40.50.300:FF:003500">
    <property type="entry name" value="ADP-ribosylation factor 1"/>
    <property type="match status" value="1"/>
</dbReference>
<dbReference type="AlphaFoldDB" id="A0A8C8FMI6"/>
<comment type="similarity">
    <text evidence="2 12">Belongs to the small GTPase superfamily. Arf family.</text>
</comment>
<dbReference type="Pfam" id="PF00025">
    <property type="entry name" value="Arf"/>
    <property type="match status" value="1"/>
</dbReference>
<accession>A0A8C8FMI6</accession>
<keyword evidence="3" id="KW-0813">Transport</keyword>
<evidence type="ECO:0000256" key="1">
    <source>
        <dbReference type="ARBA" id="ARBA00004555"/>
    </source>
</evidence>
<evidence type="ECO:0000256" key="2">
    <source>
        <dbReference type="ARBA" id="ARBA00010290"/>
    </source>
</evidence>
<reference evidence="13" key="2">
    <citation type="submission" date="2025-09" db="UniProtKB">
        <authorList>
            <consortium name="Ensembl"/>
        </authorList>
    </citation>
    <scope>IDENTIFICATION</scope>
</reference>
<dbReference type="GeneTree" id="ENSGT00940000160639"/>
<evidence type="ECO:0008006" key="15">
    <source>
        <dbReference type="Google" id="ProtNLM"/>
    </source>
</evidence>
<evidence type="ECO:0000256" key="7">
    <source>
        <dbReference type="ARBA" id="ARBA00022927"/>
    </source>
</evidence>
<keyword evidence="6" id="KW-0931">ER-Golgi transport</keyword>
<evidence type="ECO:0000256" key="3">
    <source>
        <dbReference type="ARBA" id="ARBA00022448"/>
    </source>
</evidence>
<keyword evidence="9 11" id="KW-0342">GTP-binding</keyword>
<feature type="binding site" evidence="11">
    <location>
        <position position="56"/>
    </location>
    <ligand>
        <name>GTP</name>
        <dbReference type="ChEBI" id="CHEBI:37565"/>
    </ligand>
</feature>
<evidence type="ECO:0000313" key="13">
    <source>
        <dbReference type="Ensembl" id="ENSOTSP00005036229.2"/>
    </source>
</evidence>
<dbReference type="GO" id="GO:0003924">
    <property type="term" value="F:GTPase activity"/>
    <property type="evidence" value="ECO:0007669"/>
    <property type="project" value="InterPro"/>
</dbReference>